<reference evidence="16 17" key="1">
    <citation type="submission" date="2023-07" db="EMBL/GenBank/DDBJ databases">
        <title>Sorghum-associated microbial communities from plants grown in Nebraska, USA.</title>
        <authorList>
            <person name="Schachtman D."/>
        </authorList>
    </citation>
    <scope>NUCLEOTIDE SEQUENCE [LARGE SCALE GENOMIC DNA]</scope>
    <source>
        <strain evidence="16 17">BE332</strain>
    </source>
</reference>
<evidence type="ECO:0000256" key="6">
    <source>
        <dbReference type="ARBA" id="ARBA00022801"/>
    </source>
</evidence>
<feature type="domain" description="CBM2" evidence="14">
    <location>
        <begin position="357"/>
        <end position="465"/>
    </location>
</feature>
<dbReference type="Pfam" id="PF00331">
    <property type="entry name" value="Glyco_hydro_10"/>
    <property type="match status" value="1"/>
</dbReference>
<dbReference type="Gene3D" id="2.60.40.290">
    <property type="match status" value="1"/>
</dbReference>
<comment type="subcellular location">
    <subcellularLocation>
        <location evidence="2">Secreted</location>
    </subcellularLocation>
</comment>
<keyword evidence="6 11" id="KW-0378">Hydrolase</keyword>
<feature type="compositionally biased region" description="Pro residues" evidence="12">
    <location>
        <begin position="344"/>
        <end position="357"/>
    </location>
</feature>
<name>A0ABU0E975_9CELL</name>
<gene>
    <name evidence="16" type="ORF">J2X26_000096</name>
</gene>
<feature type="compositionally biased region" description="Pro residues" evidence="12">
    <location>
        <begin position="469"/>
        <end position="491"/>
    </location>
</feature>
<dbReference type="SMART" id="SM00637">
    <property type="entry name" value="CBD_II"/>
    <property type="match status" value="1"/>
</dbReference>
<dbReference type="CDD" id="cd08987">
    <property type="entry name" value="GH62"/>
    <property type="match status" value="1"/>
</dbReference>
<evidence type="ECO:0000256" key="7">
    <source>
        <dbReference type="ARBA" id="ARBA00023277"/>
    </source>
</evidence>
<dbReference type="PROSITE" id="PS51760">
    <property type="entry name" value="GH10_2"/>
    <property type="match status" value="1"/>
</dbReference>
<evidence type="ECO:0000256" key="8">
    <source>
        <dbReference type="ARBA" id="ARBA00023295"/>
    </source>
</evidence>
<dbReference type="Pfam" id="PF03664">
    <property type="entry name" value="Glyco_hydro_62"/>
    <property type="match status" value="1"/>
</dbReference>
<evidence type="ECO:0000256" key="11">
    <source>
        <dbReference type="RuleBase" id="RU361174"/>
    </source>
</evidence>
<dbReference type="EC" id="3.2.1.8" evidence="11"/>
<dbReference type="Pfam" id="PF00553">
    <property type="entry name" value="CBM_2"/>
    <property type="match status" value="1"/>
</dbReference>
<dbReference type="InterPro" id="IPR006311">
    <property type="entry name" value="TAT_signal"/>
</dbReference>
<evidence type="ECO:0000259" key="15">
    <source>
        <dbReference type="PROSITE" id="PS51760"/>
    </source>
</evidence>
<dbReference type="PRINTS" id="PR00134">
    <property type="entry name" value="GLHYDRLASE10"/>
</dbReference>
<keyword evidence="7 11" id="KW-0119">Carbohydrate metabolism</keyword>
<evidence type="ECO:0000256" key="5">
    <source>
        <dbReference type="ARBA" id="ARBA00022729"/>
    </source>
</evidence>
<comment type="catalytic activity">
    <reaction evidence="1">
        <text>Hydrolysis of terminal non-reducing alpha-L-arabinofuranoside residues in alpha-L-arabinosides.</text>
        <dbReference type="EC" id="3.2.1.55"/>
    </reaction>
</comment>
<feature type="signal peptide" evidence="13">
    <location>
        <begin position="1"/>
        <end position="34"/>
    </location>
</feature>
<evidence type="ECO:0000256" key="9">
    <source>
        <dbReference type="ARBA" id="ARBA00023326"/>
    </source>
</evidence>
<evidence type="ECO:0000256" key="13">
    <source>
        <dbReference type="SAM" id="SignalP"/>
    </source>
</evidence>
<keyword evidence="9 11" id="KW-0624">Polysaccharide degradation</keyword>
<dbReference type="InterPro" id="IPR001919">
    <property type="entry name" value="CBD2"/>
</dbReference>
<dbReference type="InterPro" id="IPR008965">
    <property type="entry name" value="CBM2/CBM3_carb-bd_dom_sf"/>
</dbReference>
<dbReference type="GO" id="GO:0031176">
    <property type="term" value="F:endo-1,4-beta-xylanase activity"/>
    <property type="evidence" value="ECO:0007669"/>
    <property type="project" value="UniProtKB-EC"/>
</dbReference>
<dbReference type="InterPro" id="IPR012291">
    <property type="entry name" value="CBM2_carb-bd_dom_sf"/>
</dbReference>
<dbReference type="InterPro" id="IPR031158">
    <property type="entry name" value="GH10_AS"/>
</dbReference>
<dbReference type="Gene3D" id="2.115.10.20">
    <property type="entry name" value="Glycosyl hydrolase domain, family 43"/>
    <property type="match status" value="1"/>
</dbReference>
<evidence type="ECO:0000256" key="2">
    <source>
        <dbReference type="ARBA" id="ARBA00004613"/>
    </source>
</evidence>
<evidence type="ECO:0000256" key="10">
    <source>
        <dbReference type="PROSITE-ProRule" id="PRU10061"/>
    </source>
</evidence>
<organism evidence="16 17">
    <name type="scientific">Cellulomonas humilata</name>
    <dbReference type="NCBI Taxonomy" id="144055"/>
    <lineage>
        <taxon>Bacteria</taxon>
        <taxon>Bacillati</taxon>
        <taxon>Actinomycetota</taxon>
        <taxon>Actinomycetes</taxon>
        <taxon>Micrococcales</taxon>
        <taxon>Cellulomonadaceae</taxon>
        <taxon>Cellulomonas</taxon>
    </lineage>
</organism>
<feature type="chain" id="PRO_5045959841" description="Beta-xylanase" evidence="13">
    <location>
        <begin position="35"/>
        <end position="795"/>
    </location>
</feature>
<keyword evidence="5 13" id="KW-0732">Signal</keyword>
<evidence type="ECO:0000256" key="3">
    <source>
        <dbReference type="ARBA" id="ARBA00022525"/>
    </source>
</evidence>
<dbReference type="PANTHER" id="PTHR40631">
    <property type="entry name" value="ALPHA-L-ARABINOFURANOSIDASE AXHA-2-RELATED"/>
    <property type="match status" value="1"/>
</dbReference>
<feature type="active site" description="Nucleophile" evidence="10">
    <location>
        <position position="267"/>
    </location>
</feature>
<accession>A0ABU0E975</accession>
<dbReference type="PROSITE" id="PS51318">
    <property type="entry name" value="TAT"/>
    <property type="match status" value="1"/>
</dbReference>
<keyword evidence="8 11" id="KW-0326">Glycosidase</keyword>
<dbReference type="InterPro" id="IPR023296">
    <property type="entry name" value="Glyco_hydro_beta-prop_sf"/>
</dbReference>
<dbReference type="PANTHER" id="PTHR40631:SF1">
    <property type="entry name" value="ALPHA-L-ARABINOFURANOSIDASE AXHA-2-RELATED"/>
    <property type="match status" value="1"/>
</dbReference>
<sequence>MTTTPRRGRRSLVAASLSLAVAAAGLAAALPAEAAASTLGAAAAQSGRYYGTAIAAGKLSDSTYTTVANREFTMITAENEMKWDATEPSQNSFSYSRGDQIVNWARNNGKQVRGHALLWHNQMPGWAQNLSGSALRNAAINHVTKVATYYKGKIHSWDVVNEAFADGGSGGRRDSALQRTGNDWIEAAFRAARAADPGAKLCYNDYNTDGINAKSTGIYNMVKDFKSRGVPIDCVGLQSHLGTTIASDYQANIQRFADLGVDVQITELDVEQGGNQANIYQTVTRACLAVARCTGITVWGVRDNDSWRTGANPLLFDSSGNKKAAYTSVLNALNAATPTQNPTTPNPTPTTPDPTPTSGPGTGCSVSYTATSWSTGFTASVKITNLGSAINGWTLNWAFPGNQTITQAWSTTATQSGNQVTAKNVGYNPQIPAGGTIEFGFNGAYSGSNPSPTSFSLNGTVCNGGVTPTPTPTPTPTTNPTPTATPTPTPTSNPTCSLPSSYRWTSSGVLAQPKSGWTSLKDFTNVVYNGKHIVYASNVANGNYGSMAFTPFTNWSDMASASQNALPSGTVAPTLFYFAPKNIWVLAYQWGQWPFIYRTSTDPTNVNSWSSPQPLFTGSISGSGTGPIDQTLIGDGQNMYLFFAGDNGKIYRASMPIGNFPSSFGSSYTTIMSDTQANLFEGVEVYKVAGQNQYLMIVEAMGSGGRYFRSFTSSSLDGTWTPQAASESNPFAGKANSGATWTNDISHGDLVRSNPDQTKTIDPCNLQLLYQGRDPNVNPDYNNLPYRPGLLTLQR</sequence>
<dbReference type="PROSITE" id="PS51173">
    <property type="entry name" value="CBM2"/>
    <property type="match status" value="1"/>
</dbReference>
<dbReference type="RefSeq" id="WP_307488862.1">
    <property type="nucleotide sequence ID" value="NZ_JAUSVB010000001.1"/>
</dbReference>
<dbReference type="InterPro" id="IPR001000">
    <property type="entry name" value="GH10_dom"/>
</dbReference>
<dbReference type="EMBL" id="JAUSVB010000001">
    <property type="protein sequence ID" value="MDQ0371799.1"/>
    <property type="molecule type" value="Genomic_DNA"/>
</dbReference>
<evidence type="ECO:0000259" key="14">
    <source>
        <dbReference type="PROSITE" id="PS51173"/>
    </source>
</evidence>
<feature type="domain" description="GH10" evidence="15">
    <location>
        <begin position="33"/>
        <end position="332"/>
    </location>
</feature>
<keyword evidence="3" id="KW-0964">Secreted</keyword>
<comment type="catalytic activity">
    <reaction evidence="11">
        <text>Endohydrolysis of (1-&gt;4)-beta-D-xylosidic linkages in xylans.</text>
        <dbReference type="EC" id="3.2.1.8"/>
    </reaction>
</comment>
<comment type="caution">
    <text evidence="16">The sequence shown here is derived from an EMBL/GenBank/DDBJ whole genome shotgun (WGS) entry which is preliminary data.</text>
</comment>
<dbReference type="SUPFAM" id="SSF75005">
    <property type="entry name" value="Arabinanase/levansucrase/invertase"/>
    <property type="match status" value="1"/>
</dbReference>
<evidence type="ECO:0000313" key="16">
    <source>
        <dbReference type="EMBL" id="MDQ0371799.1"/>
    </source>
</evidence>
<protein>
    <recommendedName>
        <fullName evidence="11">Beta-xylanase</fullName>
        <ecNumber evidence="11">3.2.1.8</ecNumber>
    </recommendedName>
</protein>
<feature type="region of interest" description="Disordered" evidence="12">
    <location>
        <begin position="336"/>
        <end position="362"/>
    </location>
</feature>
<dbReference type="InterPro" id="IPR005193">
    <property type="entry name" value="GH62_arabinosidase"/>
</dbReference>
<evidence type="ECO:0000256" key="12">
    <source>
        <dbReference type="SAM" id="MobiDB-lite"/>
    </source>
</evidence>
<feature type="region of interest" description="Disordered" evidence="12">
    <location>
        <begin position="456"/>
        <end position="497"/>
    </location>
</feature>
<keyword evidence="17" id="KW-1185">Reference proteome</keyword>
<proteinExistence type="inferred from homology"/>
<dbReference type="InterPro" id="IPR017853">
    <property type="entry name" value="GH"/>
</dbReference>
<evidence type="ECO:0000256" key="1">
    <source>
        <dbReference type="ARBA" id="ARBA00001462"/>
    </source>
</evidence>
<dbReference type="SUPFAM" id="SSF51445">
    <property type="entry name" value="(Trans)glycosidases"/>
    <property type="match status" value="1"/>
</dbReference>
<evidence type="ECO:0000256" key="4">
    <source>
        <dbReference type="ARBA" id="ARBA00022651"/>
    </source>
</evidence>
<dbReference type="PROSITE" id="PS00591">
    <property type="entry name" value="GH10_1"/>
    <property type="match status" value="1"/>
</dbReference>
<comment type="similarity">
    <text evidence="11">Belongs to the glycosyl hydrolase 10 (cellulase F) family.</text>
</comment>
<keyword evidence="4" id="KW-0858">Xylan degradation</keyword>
<dbReference type="Gene3D" id="3.20.20.80">
    <property type="entry name" value="Glycosidases"/>
    <property type="match status" value="1"/>
</dbReference>
<dbReference type="Proteomes" id="UP001239626">
    <property type="component" value="Unassembled WGS sequence"/>
</dbReference>
<dbReference type="SMART" id="SM00633">
    <property type="entry name" value="Glyco_10"/>
    <property type="match status" value="1"/>
</dbReference>
<evidence type="ECO:0000313" key="17">
    <source>
        <dbReference type="Proteomes" id="UP001239626"/>
    </source>
</evidence>
<dbReference type="SUPFAM" id="SSF49384">
    <property type="entry name" value="Carbohydrate-binding domain"/>
    <property type="match status" value="1"/>
</dbReference>